<dbReference type="InterPro" id="IPR007110">
    <property type="entry name" value="Ig-like_dom"/>
</dbReference>
<dbReference type="Gene3D" id="2.60.40.10">
    <property type="entry name" value="Immunoglobulins"/>
    <property type="match status" value="4"/>
</dbReference>
<comment type="similarity">
    <text evidence="8">Belongs to the immunoglobulin superfamily. SIGLEC (sialic acid binding Ig-like lectin) family.</text>
</comment>
<feature type="domain" description="Ig-like" evidence="12">
    <location>
        <begin position="142"/>
        <end position="234"/>
    </location>
</feature>
<dbReference type="InterPro" id="IPR013783">
    <property type="entry name" value="Ig-like_fold"/>
</dbReference>
<feature type="domain" description="Ig-like" evidence="12">
    <location>
        <begin position="485"/>
        <end position="577"/>
    </location>
</feature>
<dbReference type="InterPro" id="IPR013162">
    <property type="entry name" value="CD80_C2-set"/>
</dbReference>
<dbReference type="SUPFAM" id="SSF48726">
    <property type="entry name" value="Immunoglobulin"/>
    <property type="match status" value="2"/>
</dbReference>
<feature type="compositionally biased region" description="Acidic residues" evidence="9">
    <location>
        <begin position="758"/>
        <end position="772"/>
    </location>
</feature>
<comment type="subcellular location">
    <subcellularLocation>
        <location evidence="1">Membrane</location>
        <topology evidence="1">Single-pass membrane protein</topology>
    </subcellularLocation>
</comment>
<reference evidence="14" key="1">
    <citation type="submission" date="2025-08" db="UniProtKB">
        <authorList>
            <consortium name="RefSeq"/>
        </authorList>
    </citation>
    <scope>IDENTIFICATION</scope>
    <source>
        <strain evidence="14">Wakin</strain>
        <tissue evidence="14">Muscle</tissue>
    </source>
</reference>
<dbReference type="OrthoDB" id="10012075at2759"/>
<dbReference type="GeneID" id="113071909"/>
<keyword evidence="4" id="KW-0130">Cell adhesion</keyword>
<keyword evidence="7" id="KW-1015">Disulfide bond</keyword>
<dbReference type="KEGG" id="caua:113071909"/>
<sequence length="785" mass="88001">MHIISCCTILFILTCRVQTNENDRYNDWKITFNPPEVTAVSGLCALISCTFIHPDKDQPQIDQENVCNNQTECKNETEIQIEGKQLFEKDQIKLLEPDLSKNNCSRIIKEIKEDEREIVFKIVRNKKTLSNASVKIIIQDEPIMKIPLLREGEKADLTCSAPFPCPETSPNITWWIRKRGGNSTYLKNNITPSTSESLSLSTLTLTPTSDLHNATVGCNVSYGSKIISTNRTLEVTCVTTDSKGNKPSSPKDKNNTQNDISNTTDKAAIQVHVDIKMITAFLMGMSTSAVIFSVVLCCQGSWKRDKTYGVVATNTYTEVVLEYFQGKSLRRYCMKEYLWNTFKMHIISCCTILFILTCRVQTNENDRYNDWKITFNPPEVTAVSGLCALISCTFIHPDKDLPQIDQENVCNNPTECKNETEIQIEGKQPFETEQIKLLEPDLTKYNCSRIIKEIKEDEREIVFKIVRNKTTLSNASVKIIIQDEPMMNIPLLSEGEKADLTCSAPFPCPETSPNITWWIRKRGGNSTYLKDNITPSTSKSLSLSTLTLTPTSDLHNATVGCNVSYGSKIISTNRTLNFTCVTTDSKGNKPSSPKDKNNTQNDISNTTGIIDFLKNWDIPKIVTFVAGMVCSALIFSVVLCCCVSCHRGKKHKVPITNPDTEVNLEMVQTDTAQTGTNEETPLQGQLNGGNPNTTGATDGAEEDEAVRMEGKEVDYASIDYSLLKDRPPEEEEKEPTDTDYAEIKKDKIGDGKQKEVLQDGDDQIETQDQMEGEETRYSNSEELKI</sequence>
<evidence type="ECO:0000256" key="5">
    <source>
        <dbReference type="ARBA" id="ARBA00022989"/>
    </source>
</evidence>
<evidence type="ECO:0000256" key="8">
    <source>
        <dbReference type="ARBA" id="ARBA00038361"/>
    </source>
</evidence>
<keyword evidence="3" id="KW-0430">Lectin</keyword>
<dbReference type="Proteomes" id="UP000515129">
    <property type="component" value="Unplaced"/>
</dbReference>
<evidence type="ECO:0000256" key="3">
    <source>
        <dbReference type="ARBA" id="ARBA00022734"/>
    </source>
</evidence>
<accession>A0A6P6MXB4</accession>
<evidence type="ECO:0000256" key="6">
    <source>
        <dbReference type="ARBA" id="ARBA00023136"/>
    </source>
</evidence>
<dbReference type="RefSeq" id="XP_026100979.1">
    <property type="nucleotide sequence ID" value="XM_026245194.1"/>
</dbReference>
<proteinExistence type="inferred from homology"/>
<name>A0A6P6MXB4_CARAU</name>
<evidence type="ECO:0000256" key="2">
    <source>
        <dbReference type="ARBA" id="ARBA00022692"/>
    </source>
</evidence>
<evidence type="ECO:0000259" key="12">
    <source>
        <dbReference type="PROSITE" id="PS50835"/>
    </source>
</evidence>
<keyword evidence="13" id="KW-1185">Reference proteome</keyword>
<gene>
    <name evidence="14" type="primary">LOC113071909</name>
</gene>
<dbReference type="PANTHER" id="PTHR12035">
    <property type="entry name" value="SIALIC ACID BINDING IMMUNOGLOBULIN-LIKE LECTIN"/>
    <property type="match status" value="1"/>
</dbReference>
<organism evidence="13 14">
    <name type="scientific">Carassius auratus</name>
    <name type="common">Goldfish</name>
    <dbReference type="NCBI Taxonomy" id="7957"/>
    <lineage>
        <taxon>Eukaryota</taxon>
        <taxon>Metazoa</taxon>
        <taxon>Chordata</taxon>
        <taxon>Craniata</taxon>
        <taxon>Vertebrata</taxon>
        <taxon>Euteleostomi</taxon>
        <taxon>Actinopterygii</taxon>
        <taxon>Neopterygii</taxon>
        <taxon>Teleostei</taxon>
        <taxon>Ostariophysi</taxon>
        <taxon>Cypriniformes</taxon>
        <taxon>Cyprinidae</taxon>
        <taxon>Cyprininae</taxon>
        <taxon>Carassius</taxon>
    </lineage>
</organism>
<protein>
    <submittedName>
        <fullName evidence="14">Uncharacterized protein LOC113071909</fullName>
    </submittedName>
</protein>
<evidence type="ECO:0000256" key="1">
    <source>
        <dbReference type="ARBA" id="ARBA00004167"/>
    </source>
</evidence>
<keyword evidence="6 10" id="KW-0472">Membrane</keyword>
<feature type="compositionally biased region" description="Basic and acidic residues" evidence="9">
    <location>
        <begin position="773"/>
        <end position="785"/>
    </location>
</feature>
<dbReference type="GO" id="GO:0033691">
    <property type="term" value="F:sialic acid binding"/>
    <property type="evidence" value="ECO:0007669"/>
    <property type="project" value="TreeGrafter"/>
</dbReference>
<dbReference type="Pfam" id="PF08205">
    <property type="entry name" value="C2-set_2"/>
    <property type="match status" value="2"/>
</dbReference>
<evidence type="ECO:0000256" key="7">
    <source>
        <dbReference type="ARBA" id="ARBA00023157"/>
    </source>
</evidence>
<evidence type="ECO:0000313" key="14">
    <source>
        <dbReference type="RefSeq" id="XP_026100979.1"/>
    </source>
</evidence>
<dbReference type="InterPro" id="IPR051036">
    <property type="entry name" value="SIGLEC"/>
</dbReference>
<keyword evidence="2 10" id="KW-0812">Transmembrane</keyword>
<evidence type="ECO:0000256" key="11">
    <source>
        <dbReference type="SAM" id="SignalP"/>
    </source>
</evidence>
<evidence type="ECO:0000256" key="9">
    <source>
        <dbReference type="SAM" id="MobiDB-lite"/>
    </source>
</evidence>
<feature type="region of interest" description="Disordered" evidence="9">
    <location>
        <begin position="584"/>
        <end position="603"/>
    </location>
</feature>
<feature type="signal peptide" evidence="11">
    <location>
        <begin position="1"/>
        <end position="19"/>
    </location>
</feature>
<dbReference type="SMART" id="SM00409">
    <property type="entry name" value="IG"/>
    <property type="match status" value="2"/>
</dbReference>
<feature type="region of interest" description="Disordered" evidence="9">
    <location>
        <begin position="671"/>
        <end position="702"/>
    </location>
</feature>
<feature type="compositionally biased region" description="Acidic residues" evidence="9">
    <location>
        <begin position="728"/>
        <end position="740"/>
    </location>
</feature>
<keyword evidence="5 10" id="KW-1133">Transmembrane helix</keyword>
<keyword evidence="11" id="KW-0732">Signal</keyword>
<feature type="transmembrane region" description="Helical" evidence="10">
    <location>
        <begin position="621"/>
        <end position="643"/>
    </location>
</feature>
<feature type="compositionally biased region" description="Polar residues" evidence="9">
    <location>
        <begin position="671"/>
        <end position="696"/>
    </location>
</feature>
<dbReference type="InterPro" id="IPR003599">
    <property type="entry name" value="Ig_sub"/>
</dbReference>
<feature type="chain" id="PRO_5027655238" evidence="11">
    <location>
        <begin position="20"/>
        <end position="785"/>
    </location>
</feature>
<dbReference type="InterPro" id="IPR036179">
    <property type="entry name" value="Ig-like_dom_sf"/>
</dbReference>
<dbReference type="PANTHER" id="PTHR12035:SF128">
    <property type="entry name" value="BRANCHED CHAIN KETO ACID DEHYDROGENASE E1 SUBUNIT BETA,-LIKE-RELATED"/>
    <property type="match status" value="1"/>
</dbReference>
<feature type="region of interest" description="Disordered" evidence="9">
    <location>
        <begin position="718"/>
        <end position="785"/>
    </location>
</feature>
<dbReference type="GO" id="GO:0005886">
    <property type="term" value="C:plasma membrane"/>
    <property type="evidence" value="ECO:0007669"/>
    <property type="project" value="TreeGrafter"/>
</dbReference>
<evidence type="ECO:0000313" key="13">
    <source>
        <dbReference type="Proteomes" id="UP000515129"/>
    </source>
</evidence>
<dbReference type="GO" id="GO:0030246">
    <property type="term" value="F:carbohydrate binding"/>
    <property type="evidence" value="ECO:0007669"/>
    <property type="project" value="UniProtKB-KW"/>
</dbReference>
<dbReference type="GO" id="GO:0007155">
    <property type="term" value="P:cell adhesion"/>
    <property type="evidence" value="ECO:0007669"/>
    <property type="project" value="UniProtKB-KW"/>
</dbReference>
<evidence type="ECO:0000256" key="4">
    <source>
        <dbReference type="ARBA" id="ARBA00022889"/>
    </source>
</evidence>
<dbReference type="PROSITE" id="PS50835">
    <property type="entry name" value="IG_LIKE"/>
    <property type="match status" value="2"/>
</dbReference>
<feature type="compositionally biased region" description="Basic and acidic residues" evidence="9">
    <location>
        <begin position="741"/>
        <end position="757"/>
    </location>
</feature>
<feature type="region of interest" description="Disordered" evidence="9">
    <location>
        <begin position="240"/>
        <end position="261"/>
    </location>
</feature>
<dbReference type="AlphaFoldDB" id="A0A6P6MXB4"/>
<evidence type="ECO:0000256" key="10">
    <source>
        <dbReference type="SAM" id="Phobius"/>
    </source>
</evidence>